<dbReference type="InterPro" id="IPR018691">
    <property type="entry name" value="DUF2188"/>
</dbReference>
<dbReference type="RefSeq" id="WP_119541004.1">
    <property type="nucleotide sequence ID" value="NZ_QYRN01000008.1"/>
</dbReference>
<feature type="compositionally biased region" description="Basic and acidic residues" evidence="1">
    <location>
        <begin position="60"/>
        <end position="85"/>
    </location>
</feature>
<dbReference type="OrthoDB" id="7596641at2"/>
<accession>A0A3A1WIG6</accession>
<gene>
    <name evidence="2" type="ORF">D3218_15650</name>
</gene>
<protein>
    <submittedName>
        <fullName evidence="2">DUF2188 domain-containing protein</fullName>
    </submittedName>
</protein>
<dbReference type="AlphaFoldDB" id="A0A3A1WIG6"/>
<organism evidence="2 3">
    <name type="scientific">Aureimonas flava</name>
    <dbReference type="NCBI Taxonomy" id="2320271"/>
    <lineage>
        <taxon>Bacteria</taxon>
        <taxon>Pseudomonadati</taxon>
        <taxon>Pseudomonadota</taxon>
        <taxon>Alphaproteobacteria</taxon>
        <taxon>Hyphomicrobiales</taxon>
        <taxon>Aurantimonadaceae</taxon>
        <taxon>Aureimonas</taxon>
    </lineage>
</organism>
<comment type="caution">
    <text evidence="2">The sequence shown here is derived from an EMBL/GenBank/DDBJ whole genome shotgun (WGS) entry which is preliminary data.</text>
</comment>
<evidence type="ECO:0000313" key="2">
    <source>
        <dbReference type="EMBL" id="RIX99202.1"/>
    </source>
</evidence>
<evidence type="ECO:0000256" key="1">
    <source>
        <dbReference type="SAM" id="MobiDB-lite"/>
    </source>
</evidence>
<keyword evidence="3" id="KW-1185">Reference proteome</keyword>
<evidence type="ECO:0000313" key="3">
    <source>
        <dbReference type="Proteomes" id="UP000265750"/>
    </source>
</evidence>
<feature type="region of interest" description="Disordered" evidence="1">
    <location>
        <begin position="57"/>
        <end position="85"/>
    </location>
</feature>
<dbReference type="Proteomes" id="UP000265750">
    <property type="component" value="Unassembled WGS sequence"/>
</dbReference>
<reference evidence="3" key="1">
    <citation type="submission" date="2018-09" db="EMBL/GenBank/DDBJ databases">
        <authorList>
            <person name="Tuo L."/>
        </authorList>
    </citation>
    <scope>NUCLEOTIDE SEQUENCE [LARGE SCALE GENOMIC DNA]</scope>
    <source>
        <strain evidence="3">M2BS4Y-1</strain>
    </source>
</reference>
<dbReference type="Pfam" id="PF09954">
    <property type="entry name" value="DUF2188"/>
    <property type="match status" value="1"/>
</dbReference>
<name>A0A3A1WIG6_9HYPH</name>
<dbReference type="EMBL" id="QYRN01000008">
    <property type="protein sequence ID" value="RIX99202.1"/>
    <property type="molecule type" value="Genomic_DNA"/>
</dbReference>
<proteinExistence type="predicted"/>
<sequence>MSDIHYNIVEHDGGWAYKVGDVFSETFPTHNRALAAARDASARQELAGETAGIQYQDRSGVWHEEVSRGDDRPHADVVDGEGARS</sequence>